<sequence length="219" mass="24504">MIYFEDITTIKDPRIVEARTLTSAVGRARLKKCLIEGIENIERALAADMHLEHIFYHLAARDDRFLTQLMRQGIACYGLSDGILKKVTHTNYLVPYVGVAALPEEIGTTMDSTVMVIDNTQNHATLGKLIREARISGLRDLISTDHEIDLFFRNIVTSSAGAVFGSRLKRCYSAREALDLLQRQGYQLMTTHPLTRDFAGLAVFQTETKGVGSQKSPFI</sequence>
<comment type="caution">
    <text evidence="5">The sequence shown here is derived from an EMBL/GenBank/DDBJ whole genome shotgun (WGS) entry which is preliminary data.</text>
</comment>
<dbReference type="InterPro" id="IPR053888">
    <property type="entry name" value="MRM3-like_sub_bind"/>
</dbReference>
<keyword evidence="2" id="KW-0808">Transferase</keyword>
<dbReference type="Pfam" id="PF00588">
    <property type="entry name" value="SpoU_methylase"/>
    <property type="match status" value="1"/>
</dbReference>
<dbReference type="InterPro" id="IPR029028">
    <property type="entry name" value="Alpha/beta_knot_MTases"/>
</dbReference>
<dbReference type="AlphaFoldDB" id="A0A402A6N5"/>
<dbReference type="OrthoDB" id="9794400at2"/>
<dbReference type="RefSeq" id="WP_126582335.1">
    <property type="nucleotide sequence ID" value="NZ_BIFR01000002.1"/>
</dbReference>
<organism evidence="5 6">
    <name type="scientific">Tengunoibacter tsumagoiensis</name>
    <dbReference type="NCBI Taxonomy" id="2014871"/>
    <lineage>
        <taxon>Bacteria</taxon>
        <taxon>Bacillati</taxon>
        <taxon>Chloroflexota</taxon>
        <taxon>Ktedonobacteria</taxon>
        <taxon>Ktedonobacterales</taxon>
        <taxon>Dictyobacteraceae</taxon>
        <taxon>Tengunoibacter</taxon>
    </lineage>
</organism>
<keyword evidence="1" id="KW-0489">Methyltransferase</keyword>
<dbReference type="InterPro" id="IPR029064">
    <property type="entry name" value="Ribosomal_eL30-like_sf"/>
</dbReference>
<accession>A0A402A6N5</accession>
<dbReference type="GO" id="GO:0008173">
    <property type="term" value="F:RNA methyltransferase activity"/>
    <property type="evidence" value="ECO:0007669"/>
    <property type="project" value="InterPro"/>
</dbReference>
<dbReference type="SUPFAM" id="SSF75217">
    <property type="entry name" value="alpha/beta knot"/>
    <property type="match status" value="1"/>
</dbReference>
<dbReference type="Pfam" id="PF22435">
    <property type="entry name" value="MRM3-like_sub_bind"/>
    <property type="match status" value="1"/>
</dbReference>
<dbReference type="SUPFAM" id="SSF55315">
    <property type="entry name" value="L30e-like"/>
    <property type="match status" value="1"/>
</dbReference>
<evidence type="ECO:0000259" key="3">
    <source>
        <dbReference type="Pfam" id="PF00588"/>
    </source>
</evidence>
<dbReference type="Gene3D" id="3.30.1330.30">
    <property type="match status" value="1"/>
</dbReference>
<dbReference type="EMBL" id="BIFR01000002">
    <property type="protein sequence ID" value="GCE14800.1"/>
    <property type="molecule type" value="Genomic_DNA"/>
</dbReference>
<dbReference type="GO" id="GO:0003723">
    <property type="term" value="F:RNA binding"/>
    <property type="evidence" value="ECO:0007669"/>
    <property type="project" value="InterPro"/>
</dbReference>
<dbReference type="InterPro" id="IPR029026">
    <property type="entry name" value="tRNA_m1G_MTases_N"/>
</dbReference>
<protein>
    <submittedName>
        <fullName evidence="5">Uncharacterized protein</fullName>
    </submittedName>
</protein>
<evidence type="ECO:0000313" key="5">
    <source>
        <dbReference type="EMBL" id="GCE14800.1"/>
    </source>
</evidence>
<name>A0A402A6N5_9CHLR</name>
<dbReference type="GO" id="GO:0006396">
    <property type="term" value="P:RNA processing"/>
    <property type="evidence" value="ECO:0007669"/>
    <property type="project" value="InterPro"/>
</dbReference>
<gene>
    <name evidence="5" type="ORF">KTT_46590</name>
</gene>
<dbReference type="Gene3D" id="3.40.1280.10">
    <property type="match status" value="1"/>
</dbReference>
<feature type="domain" description="tRNA/rRNA methyltransferase SpoU type" evidence="3">
    <location>
        <begin position="114"/>
        <end position="197"/>
    </location>
</feature>
<proteinExistence type="predicted"/>
<evidence type="ECO:0000313" key="6">
    <source>
        <dbReference type="Proteomes" id="UP000287352"/>
    </source>
</evidence>
<reference evidence="6" key="1">
    <citation type="submission" date="2018-12" db="EMBL/GenBank/DDBJ databases">
        <title>Tengunoibacter tsumagoiensis gen. nov., sp. nov., Dictyobacter kobayashii sp. nov., D. alpinus sp. nov., and D. joshuensis sp. nov. and description of Dictyobacteraceae fam. nov. within the order Ktedonobacterales isolated from Tengu-no-mugimeshi.</title>
        <authorList>
            <person name="Wang C.M."/>
            <person name="Zheng Y."/>
            <person name="Sakai Y."/>
            <person name="Toyoda A."/>
            <person name="Minakuchi Y."/>
            <person name="Abe K."/>
            <person name="Yokota A."/>
            <person name="Yabe S."/>
        </authorList>
    </citation>
    <scope>NUCLEOTIDE SEQUENCE [LARGE SCALE GENOMIC DNA]</scope>
    <source>
        <strain evidence="6">Uno3</strain>
    </source>
</reference>
<evidence type="ECO:0000256" key="2">
    <source>
        <dbReference type="ARBA" id="ARBA00022679"/>
    </source>
</evidence>
<evidence type="ECO:0000259" key="4">
    <source>
        <dbReference type="Pfam" id="PF22435"/>
    </source>
</evidence>
<dbReference type="InterPro" id="IPR001537">
    <property type="entry name" value="SpoU_MeTrfase"/>
</dbReference>
<feature type="domain" description="MRM3-like substrate binding" evidence="4">
    <location>
        <begin position="13"/>
        <end position="90"/>
    </location>
</feature>
<keyword evidence="6" id="KW-1185">Reference proteome</keyword>
<dbReference type="GO" id="GO:0032259">
    <property type="term" value="P:methylation"/>
    <property type="evidence" value="ECO:0007669"/>
    <property type="project" value="UniProtKB-KW"/>
</dbReference>
<dbReference type="Proteomes" id="UP000287352">
    <property type="component" value="Unassembled WGS sequence"/>
</dbReference>
<evidence type="ECO:0000256" key="1">
    <source>
        <dbReference type="ARBA" id="ARBA00022603"/>
    </source>
</evidence>